<dbReference type="WBParaSite" id="MBELARI_LOCUS11035">
    <property type="protein sequence ID" value="MBELARI_LOCUS11035"/>
    <property type="gene ID" value="MBELARI_LOCUS11035"/>
</dbReference>
<dbReference type="AlphaFoldDB" id="A0AAF3EAT0"/>
<evidence type="ECO:0000256" key="1">
    <source>
        <dbReference type="SAM" id="MobiDB-lite"/>
    </source>
</evidence>
<evidence type="ECO:0000313" key="4">
    <source>
        <dbReference type="WBParaSite" id="MBELARI_LOCUS11035"/>
    </source>
</evidence>
<protein>
    <submittedName>
        <fullName evidence="4">CC domain-containing protein</fullName>
    </submittedName>
</protein>
<keyword evidence="3" id="KW-1185">Reference proteome</keyword>
<evidence type="ECO:0000313" key="3">
    <source>
        <dbReference type="Proteomes" id="UP000887575"/>
    </source>
</evidence>
<reference evidence="4" key="1">
    <citation type="submission" date="2024-02" db="UniProtKB">
        <authorList>
            <consortium name="WormBaseParasite"/>
        </authorList>
    </citation>
    <scope>IDENTIFICATION</scope>
</reference>
<dbReference type="PANTHER" id="PTHR34150:SF7">
    <property type="entry name" value="PROTEIN CBG10108"/>
    <property type="match status" value="1"/>
</dbReference>
<dbReference type="SMART" id="SM00289">
    <property type="entry name" value="WR1"/>
    <property type="match status" value="10"/>
</dbReference>
<accession>A0AAF3EAT0</accession>
<evidence type="ECO:0000256" key="2">
    <source>
        <dbReference type="SAM" id="SignalP"/>
    </source>
</evidence>
<feature type="compositionally biased region" description="Low complexity" evidence="1">
    <location>
        <begin position="72"/>
        <end position="81"/>
    </location>
</feature>
<feature type="region of interest" description="Disordered" evidence="1">
    <location>
        <begin position="72"/>
        <end position="91"/>
    </location>
</feature>
<dbReference type="PROSITE" id="PS51257">
    <property type="entry name" value="PROKAR_LIPOPROTEIN"/>
    <property type="match status" value="1"/>
</dbReference>
<dbReference type="InterPro" id="IPR006150">
    <property type="entry name" value="Cys_repeat_1"/>
</dbReference>
<keyword evidence="2" id="KW-0732">Signal</keyword>
<organism evidence="3 4">
    <name type="scientific">Mesorhabditis belari</name>
    <dbReference type="NCBI Taxonomy" id="2138241"/>
    <lineage>
        <taxon>Eukaryota</taxon>
        <taxon>Metazoa</taxon>
        <taxon>Ecdysozoa</taxon>
        <taxon>Nematoda</taxon>
        <taxon>Chromadorea</taxon>
        <taxon>Rhabditida</taxon>
        <taxon>Rhabditina</taxon>
        <taxon>Rhabditomorpha</taxon>
        <taxon>Rhabditoidea</taxon>
        <taxon>Rhabditidae</taxon>
        <taxon>Mesorhabditinae</taxon>
        <taxon>Mesorhabditis</taxon>
    </lineage>
</organism>
<feature type="signal peptide" evidence="2">
    <location>
        <begin position="1"/>
        <end position="20"/>
    </location>
</feature>
<name>A0AAF3EAT0_9BILA</name>
<sequence>MPRAAALLLATAALLYSAYAQTPVIGGSCKVGTADVQIGGKQTQFFLKCEPTAESSNGEGVWVVKSRSAASPTVSTTAAPTENTQPQQRPPMFKYNPNICEQDNNAREGDSCSVSATCLQANIENPTTFLQCEQASTRWIKKSCQDTFIFNFEQQACIVPKRSPSSLSRQTVSGLVCTYSSCSNSNPCSSGTCNNGYCCSSSGNSGSQIIAFEHNRVKRVRRRALKRETMVLKAAADWPIGPPGRGFPMEISKLDSVLIKARGDGNVCAGGFESPIACGTVGLEPCPVGLHCDELLHVCCPLLLPLVDSRNPSRILDIYRPETGFRIEPESGPIRMHSLSRKPANFAQPSSSSCNGCQQAPQIITIPSCPGGSSSYGSCASTGFCATGYQCIQGSCCPSYSQPSVTVYTCPGGGSAVGNCVSGGCATGYTCSSSNQCCPTTNPFVCSDGTQAAGGCVNGLCGTGYTCTNGLCCASTSSSPKCLDGSPAVGACIPSCTGNGCGGTTLTYYCGSGYTCTTGNICCPTTSCPDGGEPIGPTVNGLCPTGYSAQGNQCCSIVATCLTGETNIGLPVNGLCPTGSTLRGTVCCLTSTTVSFAQACPVSVQLGPCLSTNSAFDTCGGQLGYACRADADGVTTSIPLVCCPLVDYLDPTLIIGPAIGNSCPIDYTPVFIPADGIIECVALSSIPGLCASTSQSGPCISGDCPSGYTCNIYADVCCTDTMSMSRLRNGVPTMPPRSIFANKPQPPPVATACPSGDEPVSACINGLCGAGLECYNKLCCPAGLNPSYGSGEENLSSLLAAAASSSSFDHRHKRLCPNGEEALSSCFSDGSCGDGLVCLGSVCCGTPSVSSIDRSSMHFNQARPSNSAIGAPCQASQQCAGFSEGLSKCERRVCRCTSIAYAKGIACVRKKMLMFNDEPVPVEAESNSIVAAAPPS</sequence>
<dbReference type="Proteomes" id="UP000887575">
    <property type="component" value="Unassembled WGS sequence"/>
</dbReference>
<proteinExistence type="predicted"/>
<feature type="chain" id="PRO_5042166389" evidence="2">
    <location>
        <begin position="21"/>
        <end position="936"/>
    </location>
</feature>
<dbReference type="PANTHER" id="PTHR34150">
    <property type="entry name" value="PROTEIN CBG08832-RELATED"/>
    <property type="match status" value="1"/>
</dbReference>